<feature type="compositionally biased region" description="Basic and acidic residues" evidence="1">
    <location>
        <begin position="7"/>
        <end position="17"/>
    </location>
</feature>
<keyword evidence="3" id="KW-1185">Reference proteome</keyword>
<gene>
    <name evidence="2" type="ORF">RI543_002027</name>
</gene>
<dbReference type="AlphaFoldDB" id="A0AAN8A9A5"/>
<reference evidence="3" key="1">
    <citation type="submission" date="2023-07" db="EMBL/GenBank/DDBJ databases">
        <title>A draft genome of Kazachstania heterogenica Y-27499.</title>
        <authorList>
            <person name="Donic C."/>
            <person name="Kralova J.S."/>
            <person name="Fidel L."/>
            <person name="Ben-Dor S."/>
            <person name="Jung S."/>
        </authorList>
    </citation>
    <scope>NUCLEOTIDE SEQUENCE [LARGE SCALE GENOMIC DNA]</scope>
    <source>
        <strain evidence="3">Y27499</strain>
    </source>
</reference>
<evidence type="ECO:0000313" key="3">
    <source>
        <dbReference type="Proteomes" id="UP001306508"/>
    </source>
</evidence>
<dbReference type="EMBL" id="JAWIZZ010000040">
    <property type="protein sequence ID" value="KAK5780900.1"/>
    <property type="molecule type" value="Genomic_DNA"/>
</dbReference>
<dbReference type="Proteomes" id="UP001306508">
    <property type="component" value="Unassembled WGS sequence"/>
</dbReference>
<feature type="region of interest" description="Disordered" evidence="1">
    <location>
        <begin position="1"/>
        <end position="34"/>
    </location>
</feature>
<evidence type="ECO:0000313" key="2">
    <source>
        <dbReference type="EMBL" id="KAK5780900.1"/>
    </source>
</evidence>
<accession>A0AAN8A9A5</accession>
<name>A0AAN8A9A5_9SACH</name>
<organism evidence="2 3">
    <name type="scientific">Arxiozyma heterogenica</name>
    <dbReference type="NCBI Taxonomy" id="278026"/>
    <lineage>
        <taxon>Eukaryota</taxon>
        <taxon>Fungi</taxon>
        <taxon>Dikarya</taxon>
        <taxon>Ascomycota</taxon>
        <taxon>Saccharomycotina</taxon>
        <taxon>Saccharomycetes</taxon>
        <taxon>Saccharomycetales</taxon>
        <taxon>Saccharomycetaceae</taxon>
        <taxon>Arxiozyma</taxon>
    </lineage>
</organism>
<sequence length="247" mass="28873">MKGVLGRSDENKLDQKQIEINSEESGLESLPLKPPLSKRNSMIYDINENELSYKRQSIMIVEDYILSDDKSRRLHSRISITDFKRQLHKKKSQRQIMQYRSRYCAPSKNRMERAEEDNKPLQGDSKLLQSYLVEDEMNTSLDYVVDTLSKEKNQNTSIYSNSDIIIRCIMCNRILYDLILYEKADRLKDCVCSNCIKSYNSMIETINNYEYLSSPILDNSIIHSNDSNNKQKGFSNKLKQALKDLLK</sequence>
<proteinExistence type="predicted"/>
<evidence type="ECO:0000256" key="1">
    <source>
        <dbReference type="SAM" id="MobiDB-lite"/>
    </source>
</evidence>
<comment type="caution">
    <text evidence="2">The sequence shown here is derived from an EMBL/GenBank/DDBJ whole genome shotgun (WGS) entry which is preliminary data.</text>
</comment>
<protein>
    <submittedName>
        <fullName evidence="2">Uncharacterized protein</fullName>
    </submittedName>
</protein>